<feature type="compositionally biased region" description="Basic and acidic residues" evidence="1">
    <location>
        <begin position="15"/>
        <end position="25"/>
    </location>
</feature>
<dbReference type="Proteomes" id="UP000234237">
    <property type="component" value="Chromosome"/>
</dbReference>
<dbReference type="KEGG" id="vpn:A21D_02153"/>
<feature type="region of interest" description="Disordered" evidence="1">
    <location>
        <begin position="1"/>
        <end position="25"/>
    </location>
</feature>
<dbReference type="EMBL" id="CP018622">
    <property type="protein sequence ID" value="AUJ25217.1"/>
    <property type="molecule type" value="Genomic_DNA"/>
</dbReference>
<evidence type="ECO:0000313" key="3">
    <source>
        <dbReference type="Proteomes" id="UP000234237"/>
    </source>
</evidence>
<name>A0A2K9IZT2_9BACI</name>
<dbReference type="AlphaFoldDB" id="A0A2K9IZT2"/>
<evidence type="ECO:0008006" key="4">
    <source>
        <dbReference type="Google" id="ProtNLM"/>
    </source>
</evidence>
<gene>
    <name evidence="2" type="ORF">A21D_02153</name>
</gene>
<proteinExistence type="predicted"/>
<dbReference type="STRING" id="302167.GCA_900166595_00815"/>
<feature type="compositionally biased region" description="Basic residues" evidence="1">
    <location>
        <begin position="1"/>
        <end position="14"/>
    </location>
</feature>
<reference evidence="3" key="1">
    <citation type="submission" date="2016-11" db="EMBL/GenBank/DDBJ databases">
        <title>Complete genome sequence of Virgibacillus pantothenticus 21D, a halophilic bacterium isolated from the deep hypersaline anoxic basin Discovery in the Mediterranean Sea.</title>
        <authorList>
            <person name="Zeaiter Z."/>
            <person name="Booth J.M."/>
            <person name="Prosdocimi E.M."/>
            <person name="Mapelli F."/>
            <person name="Fusi M."/>
            <person name="Daffonchio D."/>
            <person name="Borin S."/>
            <person name="Crotti E."/>
        </authorList>
    </citation>
    <scope>NUCLEOTIDE SEQUENCE [LARGE SCALE GENOMIC DNA]</scope>
    <source>
        <strain evidence="3">21D</strain>
    </source>
</reference>
<protein>
    <recommendedName>
        <fullName evidence="4">AP2-like integrase N-terminal domain-containing protein</fullName>
    </recommendedName>
</protein>
<accession>A0A2K9IZT2</accession>
<evidence type="ECO:0000313" key="2">
    <source>
        <dbReference type="EMBL" id="AUJ25217.1"/>
    </source>
</evidence>
<evidence type="ECO:0000256" key="1">
    <source>
        <dbReference type="SAM" id="MobiDB-lite"/>
    </source>
</evidence>
<organism evidence="2 3">
    <name type="scientific">Virgibacillus dokdonensis</name>
    <dbReference type="NCBI Taxonomy" id="302167"/>
    <lineage>
        <taxon>Bacteria</taxon>
        <taxon>Bacillati</taxon>
        <taxon>Bacillota</taxon>
        <taxon>Bacilli</taxon>
        <taxon>Bacillales</taxon>
        <taxon>Bacillaceae</taxon>
        <taxon>Virgibacillus</taxon>
    </lineage>
</organism>
<sequence length="82" mass="9462">MLRMRTVHVPRTSKRKEITRRGFKGKAEKAAKQLANGLDMGIGVNENPITFNQFALKWLDLYEKERGAKPGTIRIRKHEINT</sequence>